<dbReference type="GO" id="GO:0160138">
    <property type="term" value="F:23S rRNA pseudouridine(2604) synthase activity"/>
    <property type="evidence" value="ECO:0007669"/>
    <property type="project" value="UniProtKB-EC"/>
</dbReference>
<evidence type="ECO:0000256" key="10">
    <source>
        <dbReference type="PROSITE-ProRule" id="PRU00182"/>
    </source>
</evidence>
<dbReference type="SUPFAM" id="SSF55174">
    <property type="entry name" value="Alpha-L RNA-binding motif"/>
    <property type="match status" value="1"/>
</dbReference>
<evidence type="ECO:0000259" key="11">
    <source>
        <dbReference type="SMART" id="SM00363"/>
    </source>
</evidence>
<comment type="catalytic activity">
    <reaction evidence="2">
        <text>uridine(2604) in 23S rRNA = pseudouridine(2604) in 23S rRNA</text>
        <dbReference type="Rhea" id="RHEA:38875"/>
        <dbReference type="Rhea" id="RHEA-COMP:10093"/>
        <dbReference type="Rhea" id="RHEA-COMP:10094"/>
        <dbReference type="ChEBI" id="CHEBI:65314"/>
        <dbReference type="ChEBI" id="CHEBI:65315"/>
        <dbReference type="EC" id="5.4.99.21"/>
    </reaction>
</comment>
<dbReference type="InterPro" id="IPR020103">
    <property type="entry name" value="PsdUridine_synth_cat_dom_sf"/>
</dbReference>
<dbReference type="PANTHER" id="PTHR47683">
    <property type="entry name" value="PSEUDOURIDINE SYNTHASE FAMILY PROTEIN-RELATED"/>
    <property type="match status" value="1"/>
</dbReference>
<evidence type="ECO:0000256" key="1">
    <source>
        <dbReference type="ARBA" id="ARBA00036390"/>
    </source>
</evidence>
<evidence type="ECO:0000256" key="2">
    <source>
        <dbReference type="ARBA" id="ARBA00036535"/>
    </source>
</evidence>
<feature type="domain" description="RNA-binding S4" evidence="11">
    <location>
        <begin position="43"/>
        <end position="100"/>
    </location>
</feature>
<dbReference type="GO" id="GO:0003723">
    <property type="term" value="F:RNA binding"/>
    <property type="evidence" value="ECO:0007669"/>
    <property type="project" value="UniProtKB-KW"/>
</dbReference>
<evidence type="ECO:0000256" key="7">
    <source>
        <dbReference type="ARBA" id="ARBA00042843"/>
    </source>
</evidence>
<name>A0A1H6Y135_9GAMM</name>
<dbReference type="CDD" id="cd00165">
    <property type="entry name" value="S4"/>
    <property type="match status" value="1"/>
</dbReference>
<evidence type="ECO:0000256" key="6">
    <source>
        <dbReference type="ARBA" id="ARBA00041697"/>
    </source>
</evidence>
<proteinExistence type="predicted"/>
<dbReference type="GO" id="GO:0006396">
    <property type="term" value="P:RNA processing"/>
    <property type="evidence" value="ECO:0007669"/>
    <property type="project" value="UniProtKB-ARBA"/>
</dbReference>
<reference evidence="12 13" key="1">
    <citation type="submission" date="2016-10" db="EMBL/GenBank/DDBJ databases">
        <authorList>
            <person name="de Groot N.N."/>
        </authorList>
    </citation>
    <scope>NUCLEOTIDE SEQUENCE [LARGE SCALE GENOMIC DNA]</scope>
    <source>
        <strain evidence="12 13">DSM 373</strain>
    </source>
</reference>
<dbReference type="EMBL" id="FNYQ01000080">
    <property type="protein sequence ID" value="SEJ34166.1"/>
    <property type="molecule type" value="Genomic_DNA"/>
</dbReference>
<dbReference type="Proteomes" id="UP000199250">
    <property type="component" value="Unassembled WGS sequence"/>
</dbReference>
<dbReference type="Gene3D" id="3.30.2350.10">
    <property type="entry name" value="Pseudouridine synthase"/>
    <property type="match status" value="1"/>
</dbReference>
<sequence>MLAMLLCGDQSPARWRLPVGLCGLASEYNGRPIPSAPIMTDPIRLSKRLVELIHCSRREAELYIEGGWVSVDGQIVEEPQFKVGNEEILLHPDAVAAPVEPVTLLLHKPVGESLAQALQRLGPATRAESDHGPQHPLRRHFERITALLPLEPAASGLQVFSQQRGVLRKLGEEAGLLEQEFIAEVSGQPAEGGLQLLNHGLDYQGRPIPPCKVSWQSEHHLRFALKAPKDGQIEHMCRSVGLELLGLRRIRIGRLAMAKLPVGHWRYLGERERF</sequence>
<gene>
    <name evidence="12" type="ORF">SAMN04244572_03602</name>
</gene>
<evidence type="ECO:0000313" key="13">
    <source>
        <dbReference type="Proteomes" id="UP000199250"/>
    </source>
</evidence>
<evidence type="ECO:0000313" key="12">
    <source>
        <dbReference type="EMBL" id="SEJ34166.1"/>
    </source>
</evidence>
<dbReference type="AlphaFoldDB" id="A0A1H6Y135"/>
<dbReference type="CDD" id="cd02555">
    <property type="entry name" value="PSSA_1"/>
    <property type="match status" value="1"/>
</dbReference>
<dbReference type="Pfam" id="PF01479">
    <property type="entry name" value="S4"/>
    <property type="match status" value="1"/>
</dbReference>
<accession>A0A1H6Y135</accession>
<dbReference type="Gene3D" id="3.10.290.10">
    <property type="entry name" value="RNA-binding S4 domain"/>
    <property type="match status" value="1"/>
</dbReference>
<dbReference type="SUPFAM" id="SSF55120">
    <property type="entry name" value="Pseudouridine synthase"/>
    <property type="match status" value="1"/>
</dbReference>
<dbReference type="PANTHER" id="PTHR47683:SF2">
    <property type="entry name" value="RNA-BINDING S4 DOMAIN-CONTAINING PROTEIN"/>
    <property type="match status" value="1"/>
</dbReference>
<dbReference type="SMART" id="SM00363">
    <property type="entry name" value="S4"/>
    <property type="match status" value="1"/>
</dbReference>
<evidence type="ECO:0000256" key="5">
    <source>
        <dbReference type="ARBA" id="ARBA00041420"/>
    </source>
</evidence>
<dbReference type="GO" id="GO:0001522">
    <property type="term" value="P:pseudouridine synthesis"/>
    <property type="evidence" value="ECO:0007669"/>
    <property type="project" value="InterPro"/>
</dbReference>
<dbReference type="EC" id="5.4.99.21" evidence="3"/>
<evidence type="ECO:0000256" key="4">
    <source>
        <dbReference type="ARBA" id="ARBA00039989"/>
    </source>
</evidence>
<organism evidence="12 13">
    <name type="scientific">Azotobacter beijerinckii</name>
    <dbReference type="NCBI Taxonomy" id="170623"/>
    <lineage>
        <taxon>Bacteria</taxon>
        <taxon>Pseudomonadati</taxon>
        <taxon>Pseudomonadota</taxon>
        <taxon>Gammaproteobacteria</taxon>
        <taxon>Pseudomonadales</taxon>
        <taxon>Pseudomonadaceae</taxon>
        <taxon>Azotobacter</taxon>
    </lineage>
</organism>
<comment type="catalytic activity">
    <reaction evidence="1">
        <text>uridine(35) in tRNA(Tyr) = pseudouridine(35) in tRNA(Tyr)</text>
        <dbReference type="Rhea" id="RHEA:60556"/>
        <dbReference type="Rhea" id="RHEA-COMP:15607"/>
        <dbReference type="Rhea" id="RHEA-COMP:15608"/>
        <dbReference type="ChEBI" id="CHEBI:65314"/>
        <dbReference type="ChEBI" id="CHEBI:65315"/>
    </reaction>
</comment>
<dbReference type="InterPro" id="IPR036986">
    <property type="entry name" value="S4_RNA-bd_sf"/>
</dbReference>
<evidence type="ECO:0000256" key="8">
    <source>
        <dbReference type="ARBA" id="ARBA00042890"/>
    </source>
</evidence>
<keyword evidence="10" id="KW-0694">RNA-binding</keyword>
<dbReference type="InterPro" id="IPR050343">
    <property type="entry name" value="RsuA_PseudoU_synthase"/>
</dbReference>
<protein>
    <recommendedName>
        <fullName evidence="4">Dual-specificity RNA pseudouridine synthase RluF</fullName>
        <ecNumber evidence="3">5.4.99.21</ecNumber>
    </recommendedName>
    <alternativeName>
        <fullName evidence="6">23S rRNA pseudouridine(2604) synthase</fullName>
    </alternativeName>
    <alternativeName>
        <fullName evidence="8">Ribosomal large subunit pseudouridine synthase F</fullName>
    </alternativeName>
    <alternativeName>
        <fullName evidence="7">rRNA pseudouridylate synthase F</fullName>
    </alternativeName>
    <alternativeName>
        <fullName evidence="9">rRNA-uridine isomerase F</fullName>
    </alternativeName>
    <alternativeName>
        <fullName evidence="5">tRNA(Tyr) pseudouridine(35) synthase</fullName>
    </alternativeName>
</protein>
<dbReference type="PROSITE" id="PS50889">
    <property type="entry name" value="S4"/>
    <property type="match status" value="1"/>
</dbReference>
<dbReference type="InterPro" id="IPR002942">
    <property type="entry name" value="S4_RNA-bd"/>
</dbReference>
<evidence type="ECO:0000256" key="9">
    <source>
        <dbReference type="ARBA" id="ARBA00043147"/>
    </source>
</evidence>
<evidence type="ECO:0000256" key="3">
    <source>
        <dbReference type="ARBA" id="ARBA00038922"/>
    </source>
</evidence>